<evidence type="ECO:0000259" key="7">
    <source>
        <dbReference type="PROSITE" id="PS50885"/>
    </source>
</evidence>
<evidence type="ECO:0000313" key="9">
    <source>
        <dbReference type="Proteomes" id="UP001628192"/>
    </source>
</evidence>
<name>A0ABQ0EBL9_9BACT</name>
<dbReference type="CDD" id="cd12912">
    <property type="entry name" value="PDC2_MCP_like"/>
    <property type="match status" value="1"/>
</dbReference>
<dbReference type="PANTHER" id="PTHR32089">
    <property type="entry name" value="METHYL-ACCEPTING CHEMOTAXIS PROTEIN MCPB"/>
    <property type="match status" value="1"/>
</dbReference>
<evidence type="ECO:0000256" key="5">
    <source>
        <dbReference type="SAM" id="Phobius"/>
    </source>
</evidence>
<evidence type="ECO:0000313" key="8">
    <source>
        <dbReference type="EMBL" id="GAB1254977.1"/>
    </source>
</evidence>
<dbReference type="CDD" id="cd12913">
    <property type="entry name" value="PDC1_MCP_like"/>
    <property type="match status" value="1"/>
</dbReference>
<sequence>MLRVRLRLEKETVALLTNGVFMFAWYRSLRMTPKIVIPVALALVVCLGLLTWQIQTRSSAAIEDIARRELAALGGAEGNSMSRFLNMAVDEASALAAALGQSVAQNEAPTRQGVIAMIKGMLMGNADIFGVGIIWEPGLFDNRDMLYAGAPGSDGKGRFMPYLSRGAELVDLGEQVDQPYYVIPRKTRQTYVSDPIPFKVSGQDVLMSTVACPILRGNDLLGVVLVDISLARLQQMVAAVSLYGSGYASLVSEKGDILAHREESLVGKSIFDLGVVRRKGAVTEAFTAGKSYMEDVSDAQGVLLRYFHPVDFRGGSQHWYLSVTVPQREVLAQARDISRITVIISAITLLVLLGISYLVIRSALRPVNYLAETAGIIAGGKLEQNIEDSRFGGEMKVLSTALKKMIASLLEGISRAEALTGAAREESEKARLAMMEAEDARRAAESARRDGMLAAAGQLEEVVSVLSSASTELSAQIEQSDRGAADSAQRLAEAATAMNEMNATVQEVARNASQASEASAETRRRALAGAHIVEQSLQSIRQVHEVSGALRQDMALLNTHAQDISRIMSVISDIADQTNLLALNAAIEAARAGDAGRGFAVVADEVRKLAEKTMSSTTDVGNAIRAIQESTAKSMAGMDEAVRQVEQATDYAGQSGQALSEIVGTVEATADQVNAIATASEEQSAASEEINQTIVQINSMSRQTAEAMAEAARAVTDLAAQAQALDSLIDNMKRG</sequence>
<dbReference type="InterPro" id="IPR004089">
    <property type="entry name" value="MCPsignal_dom"/>
</dbReference>
<keyword evidence="5" id="KW-0812">Transmembrane</keyword>
<dbReference type="PROSITE" id="PS50885">
    <property type="entry name" value="HAMP"/>
    <property type="match status" value="1"/>
</dbReference>
<evidence type="ECO:0000256" key="3">
    <source>
        <dbReference type="PROSITE-ProRule" id="PRU00284"/>
    </source>
</evidence>
<evidence type="ECO:0000256" key="4">
    <source>
        <dbReference type="SAM" id="Coils"/>
    </source>
</evidence>
<dbReference type="Pfam" id="PF22673">
    <property type="entry name" value="MCP-like_PDC_1"/>
    <property type="match status" value="1"/>
</dbReference>
<dbReference type="SMART" id="SM00283">
    <property type="entry name" value="MA"/>
    <property type="match status" value="1"/>
</dbReference>
<reference evidence="8 9" key="1">
    <citation type="journal article" date="2025" name="Int. J. Syst. Evol. Microbiol.">
        <title>Desulfovibrio falkowii sp. nov., Porphyromonas miyakawae sp. nov., Mediterraneibacter flintii sp. nov. and Owariibacterium komagatae gen. nov., sp. nov., isolated from human faeces.</title>
        <authorList>
            <person name="Hamaguchi T."/>
            <person name="Ohara M."/>
            <person name="Hisatomi A."/>
            <person name="Sekiguchi K."/>
            <person name="Takeda J.I."/>
            <person name="Ueyama J."/>
            <person name="Ito M."/>
            <person name="Nishiwaki H."/>
            <person name="Ogi T."/>
            <person name="Hirayama M."/>
            <person name="Ohkuma M."/>
            <person name="Sakamoto M."/>
            <person name="Ohno K."/>
        </authorList>
    </citation>
    <scope>NUCLEOTIDE SEQUENCE [LARGE SCALE GENOMIC DNA]</scope>
    <source>
        <strain evidence="8 9">13CB8C</strain>
    </source>
</reference>
<feature type="domain" description="Methyl-accepting transducer" evidence="6">
    <location>
        <begin position="462"/>
        <end position="698"/>
    </location>
</feature>
<feature type="transmembrane region" description="Helical" evidence="5">
    <location>
        <begin position="340"/>
        <end position="360"/>
    </location>
</feature>
<gene>
    <name evidence="8" type="ORF">Defa_24640</name>
</gene>
<comment type="caution">
    <text evidence="8">The sequence shown here is derived from an EMBL/GenBank/DDBJ whole genome shotgun (WGS) entry which is preliminary data.</text>
</comment>
<evidence type="ECO:0008006" key="10">
    <source>
        <dbReference type="Google" id="ProtNLM"/>
    </source>
</evidence>
<dbReference type="PANTHER" id="PTHR32089:SF112">
    <property type="entry name" value="LYSOZYME-LIKE PROTEIN-RELATED"/>
    <property type="match status" value="1"/>
</dbReference>
<dbReference type="Gene3D" id="3.30.450.20">
    <property type="entry name" value="PAS domain"/>
    <property type="match status" value="2"/>
</dbReference>
<keyword evidence="5" id="KW-0472">Membrane</keyword>
<dbReference type="Proteomes" id="UP001628192">
    <property type="component" value="Unassembled WGS sequence"/>
</dbReference>
<evidence type="ECO:0000256" key="1">
    <source>
        <dbReference type="ARBA" id="ARBA00023224"/>
    </source>
</evidence>
<proteinExistence type="inferred from homology"/>
<keyword evidence="1 3" id="KW-0807">Transducer</keyword>
<dbReference type="EMBL" id="BAAFSG010000001">
    <property type="protein sequence ID" value="GAB1254977.1"/>
    <property type="molecule type" value="Genomic_DNA"/>
</dbReference>
<evidence type="ECO:0000259" key="6">
    <source>
        <dbReference type="PROSITE" id="PS50111"/>
    </source>
</evidence>
<dbReference type="PROSITE" id="PS50111">
    <property type="entry name" value="CHEMOTAXIS_TRANSDUC_2"/>
    <property type="match status" value="1"/>
</dbReference>
<dbReference type="Gene3D" id="1.10.287.950">
    <property type="entry name" value="Methyl-accepting chemotaxis protein"/>
    <property type="match status" value="1"/>
</dbReference>
<evidence type="ECO:0000256" key="2">
    <source>
        <dbReference type="ARBA" id="ARBA00029447"/>
    </source>
</evidence>
<dbReference type="Gene3D" id="6.10.340.10">
    <property type="match status" value="1"/>
</dbReference>
<comment type="similarity">
    <text evidence="2">Belongs to the methyl-accepting chemotaxis (MCP) protein family.</text>
</comment>
<feature type="transmembrane region" description="Helical" evidence="5">
    <location>
        <begin position="35"/>
        <end position="52"/>
    </location>
</feature>
<accession>A0ABQ0EBL9</accession>
<feature type="coiled-coil region" evidence="4">
    <location>
        <begin position="491"/>
        <end position="518"/>
    </location>
</feature>
<protein>
    <recommendedName>
        <fullName evidence="10">Methyl-accepting chemotaxis protein</fullName>
    </recommendedName>
</protein>
<dbReference type="CDD" id="cd11386">
    <property type="entry name" value="MCP_signal"/>
    <property type="match status" value="1"/>
</dbReference>
<keyword evidence="5" id="KW-1133">Transmembrane helix</keyword>
<dbReference type="SUPFAM" id="SSF58104">
    <property type="entry name" value="Methyl-accepting chemotaxis protein (MCP) signaling domain"/>
    <property type="match status" value="1"/>
</dbReference>
<keyword evidence="4" id="KW-0175">Coiled coil</keyword>
<dbReference type="SMART" id="SM00304">
    <property type="entry name" value="HAMP"/>
    <property type="match status" value="1"/>
</dbReference>
<keyword evidence="9" id="KW-1185">Reference proteome</keyword>
<dbReference type="Pfam" id="PF00015">
    <property type="entry name" value="MCPsignal"/>
    <property type="match status" value="1"/>
</dbReference>
<organism evidence="8 9">
    <name type="scientific">Desulfovibrio falkowii</name>
    <dbReference type="NCBI Taxonomy" id="3136602"/>
    <lineage>
        <taxon>Bacteria</taxon>
        <taxon>Pseudomonadati</taxon>
        <taxon>Thermodesulfobacteriota</taxon>
        <taxon>Desulfovibrionia</taxon>
        <taxon>Desulfovibrionales</taxon>
        <taxon>Desulfovibrionaceae</taxon>
        <taxon>Desulfovibrio</taxon>
    </lineage>
</organism>
<dbReference type="InterPro" id="IPR003660">
    <property type="entry name" value="HAMP_dom"/>
</dbReference>
<feature type="domain" description="HAMP" evidence="7">
    <location>
        <begin position="361"/>
        <end position="414"/>
    </location>
</feature>